<accession>A0A9K3P2P7</accession>
<name>A0A9K3P2P7_HELAN</name>
<keyword evidence="2" id="KW-1185">Reference proteome</keyword>
<evidence type="ECO:0000313" key="2">
    <source>
        <dbReference type="Proteomes" id="UP000215914"/>
    </source>
</evidence>
<organism evidence="1 2">
    <name type="scientific">Helianthus annuus</name>
    <name type="common">Common sunflower</name>
    <dbReference type="NCBI Taxonomy" id="4232"/>
    <lineage>
        <taxon>Eukaryota</taxon>
        <taxon>Viridiplantae</taxon>
        <taxon>Streptophyta</taxon>
        <taxon>Embryophyta</taxon>
        <taxon>Tracheophyta</taxon>
        <taxon>Spermatophyta</taxon>
        <taxon>Magnoliopsida</taxon>
        <taxon>eudicotyledons</taxon>
        <taxon>Gunneridae</taxon>
        <taxon>Pentapetalae</taxon>
        <taxon>asterids</taxon>
        <taxon>campanulids</taxon>
        <taxon>Asterales</taxon>
        <taxon>Asteraceae</taxon>
        <taxon>Asteroideae</taxon>
        <taxon>Heliantheae alliance</taxon>
        <taxon>Heliantheae</taxon>
        <taxon>Helianthus</taxon>
    </lineage>
</organism>
<evidence type="ECO:0000313" key="1">
    <source>
        <dbReference type="EMBL" id="KAF5821629.1"/>
    </source>
</evidence>
<dbReference type="Proteomes" id="UP000215914">
    <property type="component" value="Unassembled WGS sequence"/>
</dbReference>
<reference evidence="1" key="2">
    <citation type="submission" date="2020-06" db="EMBL/GenBank/DDBJ databases">
        <title>Helianthus annuus Genome sequencing and assembly Release 2.</title>
        <authorList>
            <person name="Gouzy J."/>
            <person name="Langlade N."/>
            <person name="Munos S."/>
        </authorList>
    </citation>
    <scope>NUCLEOTIDE SEQUENCE</scope>
    <source>
        <tissue evidence="1">Leaves</tissue>
    </source>
</reference>
<dbReference type="Gramene" id="mRNA:HanXRQr2_Chr01g0016231">
    <property type="protein sequence ID" value="mRNA:HanXRQr2_Chr01g0016231"/>
    <property type="gene ID" value="HanXRQr2_Chr01g0016231"/>
</dbReference>
<proteinExistence type="predicted"/>
<dbReference type="EMBL" id="MNCJ02000316">
    <property type="protein sequence ID" value="KAF5821629.1"/>
    <property type="molecule type" value="Genomic_DNA"/>
</dbReference>
<protein>
    <submittedName>
        <fullName evidence="1">Uncharacterized protein</fullName>
    </submittedName>
</protein>
<dbReference type="AlphaFoldDB" id="A0A9K3P2P7"/>
<gene>
    <name evidence="1" type="ORF">HanXRQr2_Chr01g0016231</name>
</gene>
<reference evidence="1" key="1">
    <citation type="journal article" date="2017" name="Nature">
        <title>The sunflower genome provides insights into oil metabolism, flowering and Asterid evolution.</title>
        <authorList>
            <person name="Badouin H."/>
            <person name="Gouzy J."/>
            <person name="Grassa C.J."/>
            <person name="Murat F."/>
            <person name="Staton S.E."/>
            <person name="Cottret L."/>
            <person name="Lelandais-Briere C."/>
            <person name="Owens G.L."/>
            <person name="Carrere S."/>
            <person name="Mayjonade B."/>
            <person name="Legrand L."/>
            <person name="Gill N."/>
            <person name="Kane N.C."/>
            <person name="Bowers J.E."/>
            <person name="Hubner S."/>
            <person name="Bellec A."/>
            <person name="Berard A."/>
            <person name="Berges H."/>
            <person name="Blanchet N."/>
            <person name="Boniface M.C."/>
            <person name="Brunel D."/>
            <person name="Catrice O."/>
            <person name="Chaidir N."/>
            <person name="Claudel C."/>
            <person name="Donnadieu C."/>
            <person name="Faraut T."/>
            <person name="Fievet G."/>
            <person name="Helmstetter N."/>
            <person name="King M."/>
            <person name="Knapp S.J."/>
            <person name="Lai Z."/>
            <person name="Le Paslier M.C."/>
            <person name="Lippi Y."/>
            <person name="Lorenzon L."/>
            <person name="Mandel J.R."/>
            <person name="Marage G."/>
            <person name="Marchand G."/>
            <person name="Marquand E."/>
            <person name="Bret-Mestries E."/>
            <person name="Morien E."/>
            <person name="Nambeesan S."/>
            <person name="Nguyen T."/>
            <person name="Pegot-Espagnet P."/>
            <person name="Pouilly N."/>
            <person name="Raftis F."/>
            <person name="Sallet E."/>
            <person name="Schiex T."/>
            <person name="Thomas J."/>
            <person name="Vandecasteele C."/>
            <person name="Vares D."/>
            <person name="Vear F."/>
            <person name="Vautrin S."/>
            <person name="Crespi M."/>
            <person name="Mangin B."/>
            <person name="Burke J.M."/>
            <person name="Salse J."/>
            <person name="Munos S."/>
            <person name="Vincourt P."/>
            <person name="Rieseberg L.H."/>
            <person name="Langlade N.B."/>
        </authorList>
    </citation>
    <scope>NUCLEOTIDE SEQUENCE</scope>
    <source>
        <tissue evidence="1">Leaves</tissue>
    </source>
</reference>
<sequence>MKSFTLLQLISRRMQKSFYRNNDEDRFRVLLIQENEQKSGLSSKTSWFSLQINFCSSKFRLPFLILKVVEQFRVFFVRSIICSGR</sequence>
<comment type="caution">
    <text evidence="1">The sequence shown here is derived from an EMBL/GenBank/DDBJ whole genome shotgun (WGS) entry which is preliminary data.</text>
</comment>